<proteinExistence type="predicted"/>
<dbReference type="RefSeq" id="WP_078346571.1">
    <property type="nucleotide sequence ID" value="NZ_MBTF01000002.1"/>
</dbReference>
<evidence type="ECO:0000259" key="1">
    <source>
        <dbReference type="PROSITE" id="PS50106"/>
    </source>
</evidence>
<organism evidence="2 3">
    <name type="scientific">Mucilaginibacter pedocola</name>
    <dbReference type="NCBI Taxonomy" id="1792845"/>
    <lineage>
        <taxon>Bacteria</taxon>
        <taxon>Pseudomonadati</taxon>
        <taxon>Bacteroidota</taxon>
        <taxon>Sphingobacteriia</taxon>
        <taxon>Sphingobacteriales</taxon>
        <taxon>Sphingobacteriaceae</taxon>
        <taxon>Mucilaginibacter</taxon>
    </lineage>
</organism>
<dbReference type="Pfam" id="PF13650">
    <property type="entry name" value="Asp_protease_2"/>
    <property type="match status" value="1"/>
</dbReference>
<dbReference type="InterPro" id="IPR036034">
    <property type="entry name" value="PDZ_sf"/>
</dbReference>
<sequence>MLAALNIFTKKSIGLTALLCFLKLFAWAQFFTVDSLHRNVSIPFKVVRNMVIIKMKVNDRGPFNFVLDTGVGLLIMTEPKMVDSIGLTVKRTIKITGLGNDGDYEATVTPPLDLGIPGLTSHGIPAAILKSDYFNISNYAGMPIHGLIGWDFFNNLAVKVTFSDSTLTVCRPKDLRGVKRSQYIPITIEGQKPYLEAMVTLNDGRQIKRKLVVDLGAGHPLSLENITAVNGLPKTVIKANLGVALNGPIDGVVGRVSALSLGKYKLKNVITSFPDTDTASINYTVKRDGNLGIGILKKFNVVFDYSNNALYLKQNETFAQPFEHDMSGIEYFSAGKNLNHLVISRVEPGSPAEEVGLQRADEIVSINFRPVSRMTIEEIDSLLKSRTDRSLLLEIYHEKRYDKIILTLKRRI</sequence>
<accession>A0A1S9PK13</accession>
<feature type="domain" description="PDZ" evidence="1">
    <location>
        <begin position="335"/>
        <end position="385"/>
    </location>
</feature>
<dbReference type="InterPro" id="IPR001478">
    <property type="entry name" value="PDZ"/>
</dbReference>
<dbReference type="SUPFAM" id="SSF50156">
    <property type="entry name" value="PDZ domain-like"/>
    <property type="match status" value="1"/>
</dbReference>
<dbReference type="EMBL" id="MBTF01000002">
    <property type="protein sequence ID" value="OOQ61292.1"/>
    <property type="molecule type" value="Genomic_DNA"/>
</dbReference>
<dbReference type="Gene3D" id="2.30.42.10">
    <property type="match status" value="1"/>
</dbReference>
<dbReference type="OrthoDB" id="3521766at2"/>
<dbReference type="Proteomes" id="UP000189739">
    <property type="component" value="Unassembled WGS sequence"/>
</dbReference>
<keyword evidence="3" id="KW-1185">Reference proteome</keyword>
<protein>
    <recommendedName>
        <fullName evidence="1">PDZ domain-containing protein</fullName>
    </recommendedName>
</protein>
<gene>
    <name evidence="2" type="ORF">BC343_20105</name>
</gene>
<reference evidence="2 3" key="1">
    <citation type="submission" date="2016-07" db="EMBL/GenBank/DDBJ databases">
        <title>Genomic analysis of zinc-resistant bacterium Mucilaginibacter pedocola TBZ30.</title>
        <authorList>
            <person name="Huang J."/>
            <person name="Tang J."/>
        </authorList>
    </citation>
    <scope>NUCLEOTIDE SEQUENCE [LARGE SCALE GENOMIC DNA]</scope>
    <source>
        <strain evidence="2 3">TBZ30</strain>
    </source>
</reference>
<dbReference type="AlphaFoldDB" id="A0A1S9PK13"/>
<dbReference type="Gene3D" id="2.40.70.10">
    <property type="entry name" value="Acid Proteases"/>
    <property type="match status" value="2"/>
</dbReference>
<dbReference type="PROSITE" id="PS50106">
    <property type="entry name" value="PDZ"/>
    <property type="match status" value="1"/>
</dbReference>
<dbReference type="STRING" id="1792845.BC343_20105"/>
<evidence type="ECO:0000313" key="2">
    <source>
        <dbReference type="EMBL" id="OOQ61292.1"/>
    </source>
</evidence>
<dbReference type="Pfam" id="PF17820">
    <property type="entry name" value="PDZ_6"/>
    <property type="match status" value="1"/>
</dbReference>
<comment type="caution">
    <text evidence="2">The sequence shown here is derived from an EMBL/GenBank/DDBJ whole genome shotgun (WGS) entry which is preliminary data.</text>
</comment>
<dbReference type="InterPro" id="IPR021109">
    <property type="entry name" value="Peptidase_aspartic_dom_sf"/>
</dbReference>
<evidence type="ECO:0000313" key="3">
    <source>
        <dbReference type="Proteomes" id="UP000189739"/>
    </source>
</evidence>
<name>A0A1S9PK13_9SPHI</name>
<dbReference type="SMART" id="SM00228">
    <property type="entry name" value="PDZ"/>
    <property type="match status" value="1"/>
</dbReference>
<dbReference type="InterPro" id="IPR041489">
    <property type="entry name" value="PDZ_6"/>
</dbReference>